<dbReference type="PANTHER" id="PTHR31996:SF2">
    <property type="entry name" value="COILED-COIL DOMAIN-CONTAINING PROTEIN 115"/>
    <property type="match status" value="1"/>
</dbReference>
<feature type="region of interest" description="Disordered" evidence="2">
    <location>
        <begin position="91"/>
        <end position="147"/>
    </location>
</feature>
<comment type="caution">
    <text evidence="3">The sequence shown here is derived from an EMBL/GenBank/DDBJ whole genome shotgun (WGS) entry which is preliminary data.</text>
</comment>
<evidence type="ECO:0000256" key="1">
    <source>
        <dbReference type="ARBA" id="ARBA00093634"/>
    </source>
</evidence>
<keyword evidence="4" id="KW-1185">Reference proteome</keyword>
<evidence type="ECO:0000313" key="4">
    <source>
        <dbReference type="Proteomes" id="UP000224854"/>
    </source>
</evidence>
<evidence type="ECO:0000313" key="3">
    <source>
        <dbReference type="EMBL" id="PHH74636.1"/>
    </source>
</evidence>
<sequence>MSLQQQQQTIDEALTKYLDCLDRYALLRESLADLQAQTFGSIARANFTADRGVRHGQEYYDGRMRASRMLHICVPCQDGPPVYSMTSAVAAQEGDGSHEAVHDPCDQRDRTDWHSQAPELTHQDERLQDERLEEKQQQEADETTLPQHNLDPLRWFGILTPQALHQAQSTSVHVVERLLPQLASVVAEMRHLEAAVRRARKVRAKMMKQASHPSAEEESRAEAPANDQRQPRGADEAALKI</sequence>
<organism evidence="3 4">
    <name type="scientific">Ophiocordyceps australis</name>
    <dbReference type="NCBI Taxonomy" id="1399860"/>
    <lineage>
        <taxon>Eukaryota</taxon>
        <taxon>Fungi</taxon>
        <taxon>Dikarya</taxon>
        <taxon>Ascomycota</taxon>
        <taxon>Pezizomycotina</taxon>
        <taxon>Sordariomycetes</taxon>
        <taxon>Hypocreomycetidae</taxon>
        <taxon>Hypocreales</taxon>
        <taxon>Ophiocordycipitaceae</taxon>
        <taxon>Ophiocordyceps</taxon>
    </lineage>
</organism>
<dbReference type="InterPro" id="IPR040357">
    <property type="entry name" value="Vma22/CCDC115"/>
</dbReference>
<dbReference type="PANTHER" id="PTHR31996">
    <property type="entry name" value="COILED-COIL DOMAIN-CONTAINING PROTEIN 115"/>
    <property type="match status" value="1"/>
</dbReference>
<protein>
    <recommendedName>
        <fullName evidence="1">Vacuolar ATPase assembly protein VMA22</fullName>
    </recommendedName>
</protein>
<name>A0A2C5Z3R7_9HYPO</name>
<proteinExistence type="predicted"/>
<dbReference type="Proteomes" id="UP000224854">
    <property type="component" value="Unassembled WGS sequence"/>
</dbReference>
<dbReference type="OrthoDB" id="408631at2759"/>
<feature type="region of interest" description="Disordered" evidence="2">
    <location>
        <begin position="205"/>
        <end position="241"/>
    </location>
</feature>
<gene>
    <name evidence="3" type="ORF">CDD82_4842</name>
</gene>
<dbReference type="EMBL" id="NJEU01000419">
    <property type="protein sequence ID" value="PHH74636.1"/>
    <property type="molecule type" value="Genomic_DNA"/>
</dbReference>
<dbReference type="GO" id="GO:1990871">
    <property type="term" value="C:Vma12-Vma22 assembly complex"/>
    <property type="evidence" value="ECO:0007669"/>
    <property type="project" value="TreeGrafter"/>
</dbReference>
<dbReference type="AlphaFoldDB" id="A0A2C5Z3R7"/>
<dbReference type="GO" id="GO:0051082">
    <property type="term" value="F:unfolded protein binding"/>
    <property type="evidence" value="ECO:0007669"/>
    <property type="project" value="TreeGrafter"/>
</dbReference>
<dbReference type="Pfam" id="PF21730">
    <property type="entry name" value="Vma22_CCDC115"/>
    <property type="match status" value="1"/>
</dbReference>
<feature type="compositionally biased region" description="Basic and acidic residues" evidence="2">
    <location>
        <begin position="229"/>
        <end position="241"/>
    </location>
</feature>
<accession>A0A2C5Z3R7</accession>
<feature type="compositionally biased region" description="Basic and acidic residues" evidence="2">
    <location>
        <begin position="95"/>
        <end position="113"/>
    </location>
</feature>
<feature type="compositionally biased region" description="Basic and acidic residues" evidence="2">
    <location>
        <begin position="121"/>
        <end position="138"/>
    </location>
</feature>
<dbReference type="GO" id="GO:0070072">
    <property type="term" value="P:vacuolar proton-transporting V-type ATPase complex assembly"/>
    <property type="evidence" value="ECO:0007669"/>
    <property type="project" value="InterPro"/>
</dbReference>
<reference evidence="3 4" key="1">
    <citation type="submission" date="2017-06" db="EMBL/GenBank/DDBJ databases">
        <title>Ant-infecting Ophiocordyceps genomes reveal a high diversity of potential behavioral manipulation genes and a possible major role for enterotoxins.</title>
        <authorList>
            <person name="De Bekker C."/>
            <person name="Evans H.C."/>
            <person name="Brachmann A."/>
            <person name="Hughes D.P."/>
        </authorList>
    </citation>
    <scope>NUCLEOTIDE SEQUENCE [LARGE SCALE GENOMIC DNA]</scope>
    <source>
        <strain evidence="3 4">1348a</strain>
    </source>
</reference>
<evidence type="ECO:0000256" key="2">
    <source>
        <dbReference type="SAM" id="MobiDB-lite"/>
    </source>
</evidence>